<evidence type="ECO:0000256" key="6">
    <source>
        <dbReference type="ARBA" id="ARBA00023244"/>
    </source>
</evidence>
<evidence type="ECO:0000256" key="2">
    <source>
        <dbReference type="ARBA" id="ARBA00010644"/>
    </source>
</evidence>
<keyword evidence="9" id="KW-1185">Reference proteome</keyword>
<dbReference type="Gene3D" id="3.40.1500.10">
    <property type="entry name" value="Coproporphyrinogen III oxidase, aerobic"/>
    <property type="match status" value="1"/>
</dbReference>
<comment type="subunit">
    <text evidence="3">Homodimer.</text>
</comment>
<dbReference type="PRINTS" id="PR00073">
    <property type="entry name" value="COPRGNOXDASE"/>
</dbReference>
<comment type="similarity">
    <text evidence="2">Belongs to the aerobic coproporphyrinogen-III oxidase family.</text>
</comment>
<evidence type="ECO:0000313" key="8">
    <source>
        <dbReference type="EMBL" id="RYQ79561.1"/>
    </source>
</evidence>
<dbReference type="InterPro" id="IPR016162">
    <property type="entry name" value="Ald_DH_N"/>
</dbReference>
<comment type="caution">
    <text evidence="8">The sequence shown here is derived from an EMBL/GenBank/DDBJ whole genome shotgun (WGS) entry which is preliminary data.</text>
</comment>
<evidence type="ECO:0000256" key="1">
    <source>
        <dbReference type="ARBA" id="ARBA00005168"/>
    </source>
</evidence>
<dbReference type="PANTHER" id="PTHR10755">
    <property type="entry name" value="COPROPORPHYRINOGEN III OXIDASE, MITOCHONDRIAL"/>
    <property type="match status" value="1"/>
</dbReference>
<proteinExistence type="inferred from homology"/>
<accession>A0A444WQ63</accession>
<dbReference type="GO" id="GO:0009570">
    <property type="term" value="C:chloroplast stroma"/>
    <property type="evidence" value="ECO:0007669"/>
    <property type="project" value="TreeGrafter"/>
</dbReference>
<protein>
    <recommendedName>
        <fullName evidence="4">coproporphyrinogen oxidase</fullName>
        <ecNumber evidence="4">1.3.3.3</ecNumber>
    </recommendedName>
</protein>
<evidence type="ECO:0000256" key="4">
    <source>
        <dbReference type="ARBA" id="ARBA00012869"/>
    </source>
</evidence>
<evidence type="ECO:0000256" key="5">
    <source>
        <dbReference type="ARBA" id="ARBA00023002"/>
    </source>
</evidence>
<keyword evidence="5" id="KW-0560">Oxidoreductase</keyword>
<dbReference type="SUPFAM" id="SSF102886">
    <property type="entry name" value="Coproporphyrinogen III oxidase"/>
    <property type="match status" value="1"/>
</dbReference>
<dbReference type="GO" id="GO:0004109">
    <property type="term" value="F:coproporphyrinogen oxidase activity"/>
    <property type="evidence" value="ECO:0007669"/>
    <property type="project" value="UniProtKB-EC"/>
</dbReference>
<dbReference type="UniPathway" id="UPA00251">
    <property type="reaction ID" value="UER00322"/>
</dbReference>
<evidence type="ECO:0000256" key="7">
    <source>
        <dbReference type="ARBA" id="ARBA00049102"/>
    </source>
</evidence>
<dbReference type="InterPro" id="IPR001260">
    <property type="entry name" value="Coprogen_oxidase_aer"/>
</dbReference>
<reference evidence="8 9" key="1">
    <citation type="submission" date="2019-01" db="EMBL/GenBank/DDBJ databases">
        <title>Sequencing of cultivated peanut Arachis hypogaea provides insights into genome evolution and oil improvement.</title>
        <authorList>
            <person name="Chen X."/>
        </authorList>
    </citation>
    <scope>NUCLEOTIDE SEQUENCE [LARGE SCALE GENOMIC DNA]</scope>
    <source>
        <strain evidence="9">cv. Fuhuasheng</strain>
        <tissue evidence="8">Leaves</tissue>
    </source>
</reference>
<comment type="pathway">
    <text evidence="1">Porphyrin-containing compound metabolism; protoporphyrin-IX biosynthesis; protoporphyrinogen-IX from coproporphyrinogen-III (O2 route): step 1/1.</text>
</comment>
<dbReference type="InterPro" id="IPR016161">
    <property type="entry name" value="Ald_DH/histidinol_DH"/>
</dbReference>
<comment type="catalytic activity">
    <reaction evidence="7">
        <text>coproporphyrinogen III + O2 + 2 H(+) = protoporphyrinogen IX + 2 CO2 + 2 H2O</text>
        <dbReference type="Rhea" id="RHEA:18257"/>
        <dbReference type="ChEBI" id="CHEBI:15377"/>
        <dbReference type="ChEBI" id="CHEBI:15378"/>
        <dbReference type="ChEBI" id="CHEBI:15379"/>
        <dbReference type="ChEBI" id="CHEBI:16526"/>
        <dbReference type="ChEBI" id="CHEBI:57307"/>
        <dbReference type="ChEBI" id="CHEBI:57309"/>
        <dbReference type="EC" id="1.3.3.3"/>
    </reaction>
</comment>
<dbReference type="PANTHER" id="PTHR10755:SF0">
    <property type="entry name" value="OXYGEN-DEPENDENT COPROPORPHYRINOGEN-III OXIDASE, MITOCHONDRIAL"/>
    <property type="match status" value="1"/>
</dbReference>
<dbReference type="SUPFAM" id="SSF53720">
    <property type="entry name" value="ALDH-like"/>
    <property type="match status" value="1"/>
</dbReference>
<sequence length="331" mass="35289">MGENTYGADSSGEERDRTRLLVRRSGSFCSAVSFWRHDAVNNGDINSSLLPNGPVLENPADAATAAGPGPNVIFEVGPAIGSLKGGADGVLTEEEEEEEWDPVCTALEAADGRANFKDDVWSRPSGGGGISRVLQDGAIWEKAGVNVSIVYGIMPPEAYRAAKATASPDQKPGPIPFFAAGISSVLHLKNPFAPTLQIMIFHPYFGAVSYTIIATVNKLEESFDLINLGTKPLAAYIFTNNKKLKEQFVKNLIVPTLPFGGVGDSGTGSYHGRFSFEAFTHKKAVLYRGFGGDASLRYPPYTETKQRVMKALVSGGILSIIGALLGWSSKA</sequence>
<name>A0A444WQ63_ARAHY</name>
<dbReference type="Proteomes" id="UP000289738">
    <property type="component" value="Unassembled WGS sequence"/>
</dbReference>
<keyword evidence="6" id="KW-0627">Porphyrin biosynthesis</keyword>
<evidence type="ECO:0000313" key="9">
    <source>
        <dbReference type="Proteomes" id="UP000289738"/>
    </source>
</evidence>
<gene>
    <name evidence="8" type="ORF">Ahy_Scaffold5g107786</name>
</gene>
<dbReference type="STRING" id="3818.A0A444WQ63"/>
<dbReference type="Gene3D" id="3.40.605.10">
    <property type="entry name" value="Aldehyde Dehydrogenase, Chain A, domain 1"/>
    <property type="match status" value="1"/>
</dbReference>
<organism evidence="8 9">
    <name type="scientific">Arachis hypogaea</name>
    <name type="common">Peanut</name>
    <dbReference type="NCBI Taxonomy" id="3818"/>
    <lineage>
        <taxon>Eukaryota</taxon>
        <taxon>Viridiplantae</taxon>
        <taxon>Streptophyta</taxon>
        <taxon>Embryophyta</taxon>
        <taxon>Tracheophyta</taxon>
        <taxon>Spermatophyta</taxon>
        <taxon>Magnoliopsida</taxon>
        <taxon>eudicotyledons</taxon>
        <taxon>Gunneridae</taxon>
        <taxon>Pentapetalae</taxon>
        <taxon>rosids</taxon>
        <taxon>fabids</taxon>
        <taxon>Fabales</taxon>
        <taxon>Fabaceae</taxon>
        <taxon>Papilionoideae</taxon>
        <taxon>50 kb inversion clade</taxon>
        <taxon>dalbergioids sensu lato</taxon>
        <taxon>Dalbergieae</taxon>
        <taxon>Pterocarpus clade</taxon>
        <taxon>Arachis</taxon>
    </lineage>
</organism>
<dbReference type="GO" id="GO:0006782">
    <property type="term" value="P:protoporphyrinogen IX biosynthetic process"/>
    <property type="evidence" value="ECO:0007669"/>
    <property type="project" value="UniProtKB-UniPathway"/>
</dbReference>
<dbReference type="InterPro" id="IPR036406">
    <property type="entry name" value="Coprogen_oxidase_aer_sf"/>
</dbReference>
<dbReference type="AlphaFoldDB" id="A0A444WQ63"/>
<evidence type="ECO:0000256" key="3">
    <source>
        <dbReference type="ARBA" id="ARBA00011738"/>
    </source>
</evidence>
<dbReference type="EC" id="1.3.3.3" evidence="4"/>
<dbReference type="Pfam" id="PF01218">
    <property type="entry name" value="Coprogen_oxidas"/>
    <property type="match status" value="1"/>
</dbReference>
<dbReference type="EMBL" id="SDMP01000025">
    <property type="protein sequence ID" value="RYQ79561.1"/>
    <property type="molecule type" value="Genomic_DNA"/>
</dbReference>